<dbReference type="Proteomes" id="UP000199672">
    <property type="component" value="Unassembled WGS sequence"/>
</dbReference>
<dbReference type="Pfam" id="PF06445">
    <property type="entry name" value="GyrI-like"/>
    <property type="match status" value="1"/>
</dbReference>
<dbReference type="OrthoDB" id="8560232at2"/>
<dbReference type="InterPro" id="IPR010499">
    <property type="entry name" value="AraC_E-bd"/>
</dbReference>
<evidence type="ECO:0000313" key="3">
    <source>
        <dbReference type="Proteomes" id="UP000199672"/>
    </source>
</evidence>
<dbReference type="AlphaFoldDB" id="A0A1I1U130"/>
<dbReference type="PANTHER" id="PTHR36444:SF2">
    <property type="entry name" value="TRANSCRIPTIONAL REGULATOR PROTEIN YOBU-RELATED"/>
    <property type="match status" value="1"/>
</dbReference>
<accession>A0A1I1U130</accession>
<evidence type="ECO:0000313" key="2">
    <source>
        <dbReference type="EMBL" id="SFD64527.1"/>
    </source>
</evidence>
<sequence length="160" mass="18783">MLPLIKTLAEKKLIGHSIKMSFIENKTFQLWSGFMPKRKQIKNGINANLYSLEVYNENHFDNFDPNEIFEKWAAVEVSDFENVPEEMKTLVVPNGLYAVFLHIGPATDAHKTYHHIFAEWLPNSEYLVDERPHFSVMNEKYKKDDPNSEEEVWIPIKSRN</sequence>
<dbReference type="RefSeq" id="WP_091496322.1">
    <property type="nucleotide sequence ID" value="NZ_FOMH01000010.1"/>
</dbReference>
<dbReference type="SMART" id="SM00871">
    <property type="entry name" value="AraC_E_bind"/>
    <property type="match status" value="1"/>
</dbReference>
<dbReference type="PANTHER" id="PTHR36444">
    <property type="entry name" value="TRANSCRIPTIONAL REGULATOR PROTEIN YOBU-RELATED"/>
    <property type="match status" value="1"/>
</dbReference>
<dbReference type="STRING" id="739143.SAMN05216297_110130"/>
<dbReference type="EMBL" id="FOMH01000010">
    <property type="protein sequence ID" value="SFD64527.1"/>
    <property type="molecule type" value="Genomic_DNA"/>
</dbReference>
<protein>
    <submittedName>
        <fullName evidence="2">AraC family transcriptional regulator</fullName>
    </submittedName>
</protein>
<evidence type="ECO:0000259" key="1">
    <source>
        <dbReference type="SMART" id="SM00871"/>
    </source>
</evidence>
<reference evidence="3" key="1">
    <citation type="submission" date="2016-10" db="EMBL/GenBank/DDBJ databases">
        <authorList>
            <person name="Varghese N."/>
            <person name="Submissions S."/>
        </authorList>
    </citation>
    <scope>NUCLEOTIDE SEQUENCE [LARGE SCALE GENOMIC DNA]</scope>
    <source>
        <strain evidence="3">CGMCC 1.10370</strain>
    </source>
</reference>
<proteinExistence type="predicted"/>
<name>A0A1I1U130_9FLAO</name>
<dbReference type="SUPFAM" id="SSF55136">
    <property type="entry name" value="Probable bacterial effector-binding domain"/>
    <property type="match status" value="1"/>
</dbReference>
<gene>
    <name evidence="2" type="ORF">SAMN05216297_110130</name>
</gene>
<keyword evidence="3" id="KW-1185">Reference proteome</keyword>
<dbReference type="Gene3D" id="3.20.80.10">
    <property type="entry name" value="Regulatory factor, effector binding domain"/>
    <property type="match status" value="1"/>
</dbReference>
<dbReference type="InterPro" id="IPR029442">
    <property type="entry name" value="GyrI-like"/>
</dbReference>
<organism evidence="2 3">
    <name type="scientific">Flavobacterium phragmitis</name>
    <dbReference type="NCBI Taxonomy" id="739143"/>
    <lineage>
        <taxon>Bacteria</taxon>
        <taxon>Pseudomonadati</taxon>
        <taxon>Bacteroidota</taxon>
        <taxon>Flavobacteriia</taxon>
        <taxon>Flavobacteriales</taxon>
        <taxon>Flavobacteriaceae</taxon>
        <taxon>Flavobacterium</taxon>
    </lineage>
</organism>
<dbReference type="InterPro" id="IPR053182">
    <property type="entry name" value="YobU-like_regulator"/>
</dbReference>
<dbReference type="InterPro" id="IPR011256">
    <property type="entry name" value="Reg_factor_effector_dom_sf"/>
</dbReference>
<feature type="domain" description="AraC effector-binding" evidence="1">
    <location>
        <begin position="1"/>
        <end position="157"/>
    </location>
</feature>